<name>A0AAV3WMP1_9CYAN</name>
<dbReference type="InterPro" id="IPR014954">
    <property type="entry name" value="DUF1825"/>
</dbReference>
<proteinExistence type="predicted"/>
<evidence type="ECO:0008006" key="3">
    <source>
        <dbReference type="Google" id="ProtNLM"/>
    </source>
</evidence>
<comment type="caution">
    <text evidence="1">The sequence shown here is derived from an EMBL/GenBank/DDBJ whole genome shotgun (WGS) entry which is preliminary data.</text>
</comment>
<dbReference type="EMBL" id="BLAY01000181">
    <property type="protein sequence ID" value="GET42774.1"/>
    <property type="molecule type" value="Genomic_DNA"/>
</dbReference>
<accession>A0AAV3WMP1</accession>
<dbReference type="Proteomes" id="UP001050975">
    <property type="component" value="Unassembled WGS sequence"/>
</dbReference>
<dbReference type="AlphaFoldDB" id="A0AAV3WMP1"/>
<keyword evidence="2" id="KW-1185">Reference proteome</keyword>
<gene>
    <name evidence="1" type="ORF">MiSe_75920</name>
</gene>
<sequence>MVAEAFEYRPIDNILLNGSAMGFFDSEIVQQEAKQLFEDYQSLIQLGNNYGKFDREGKKLFIEQMEAMMERYRVFMKRFELSDDFMAQMTVQQLKTQLGQFGVTPQQMFDQMHSTLERMKSELEKQP</sequence>
<evidence type="ECO:0000313" key="1">
    <source>
        <dbReference type="EMBL" id="GET42774.1"/>
    </source>
</evidence>
<dbReference type="Pfam" id="PF08855">
    <property type="entry name" value="DUF1825"/>
    <property type="match status" value="1"/>
</dbReference>
<organism evidence="1 2">
    <name type="scientific">Microseira wollei NIES-4236</name>
    <dbReference type="NCBI Taxonomy" id="2530354"/>
    <lineage>
        <taxon>Bacteria</taxon>
        <taxon>Bacillati</taxon>
        <taxon>Cyanobacteriota</taxon>
        <taxon>Cyanophyceae</taxon>
        <taxon>Oscillatoriophycideae</taxon>
        <taxon>Aerosakkonematales</taxon>
        <taxon>Aerosakkonemataceae</taxon>
        <taxon>Microseira</taxon>
    </lineage>
</organism>
<reference evidence="1" key="1">
    <citation type="submission" date="2019-10" db="EMBL/GenBank/DDBJ databases">
        <title>Draft genome sequece of Microseira wollei NIES-4236.</title>
        <authorList>
            <person name="Yamaguchi H."/>
            <person name="Suzuki S."/>
            <person name="Kawachi M."/>
        </authorList>
    </citation>
    <scope>NUCLEOTIDE SEQUENCE</scope>
    <source>
        <strain evidence="1">NIES-4236</strain>
    </source>
</reference>
<protein>
    <recommendedName>
        <fullName evidence="3">DUF1825 domain-containing protein</fullName>
    </recommendedName>
</protein>
<evidence type="ECO:0000313" key="2">
    <source>
        <dbReference type="Proteomes" id="UP001050975"/>
    </source>
</evidence>